<proteinExistence type="predicted"/>
<dbReference type="PATRIC" id="fig|1423782.4.peg.362"/>
<accession>A0A0R1X9C4</accession>
<evidence type="ECO:0000313" key="2">
    <source>
        <dbReference type="Proteomes" id="UP000051412"/>
    </source>
</evidence>
<sequence length="67" mass="7770">MDIAPNSYLTSFYSGNVDEAKLNDLLRAIEKYHVPVKPNRVFRLDQVEDAHRYLEGHHSFGKVVVRI</sequence>
<keyword evidence="2" id="KW-1185">Reference proteome</keyword>
<dbReference type="STRING" id="1423782.FD32_GL000352"/>
<dbReference type="EMBL" id="AZGM01000080">
    <property type="protein sequence ID" value="KRM26576.1"/>
    <property type="molecule type" value="Genomic_DNA"/>
</dbReference>
<evidence type="ECO:0008006" key="3">
    <source>
        <dbReference type="Google" id="ProtNLM"/>
    </source>
</evidence>
<reference evidence="1 2" key="1">
    <citation type="journal article" date="2015" name="Genome Announc.">
        <title>Expanding the biotechnology potential of lactobacilli through comparative genomics of 213 strains and associated genera.</title>
        <authorList>
            <person name="Sun Z."/>
            <person name="Harris H.M."/>
            <person name="McCann A."/>
            <person name="Guo C."/>
            <person name="Argimon S."/>
            <person name="Zhang W."/>
            <person name="Yang X."/>
            <person name="Jeffery I.B."/>
            <person name="Cooney J.C."/>
            <person name="Kagawa T.F."/>
            <person name="Liu W."/>
            <person name="Song Y."/>
            <person name="Salvetti E."/>
            <person name="Wrobel A."/>
            <person name="Rasinkangas P."/>
            <person name="Parkhill J."/>
            <person name="Rea M.C."/>
            <person name="O'Sullivan O."/>
            <person name="Ritari J."/>
            <person name="Douillard F.P."/>
            <person name="Paul Ross R."/>
            <person name="Yang R."/>
            <person name="Briner A.E."/>
            <person name="Felis G.E."/>
            <person name="de Vos W.M."/>
            <person name="Barrangou R."/>
            <person name="Klaenhammer T.R."/>
            <person name="Caufield P.W."/>
            <person name="Cui Y."/>
            <person name="Zhang H."/>
            <person name="O'Toole P.W."/>
        </authorList>
    </citation>
    <scope>NUCLEOTIDE SEQUENCE [LARGE SCALE GENOMIC DNA]</scope>
    <source>
        <strain evidence="1 2">DSM 6035</strain>
    </source>
</reference>
<dbReference type="Pfam" id="PF13602">
    <property type="entry name" value="ADH_zinc_N_2"/>
    <property type="match status" value="1"/>
</dbReference>
<name>A0A0R1X9C4_9LACO</name>
<dbReference type="AlphaFoldDB" id="A0A0R1X9C4"/>
<dbReference type="Gene3D" id="3.90.180.10">
    <property type="entry name" value="Medium-chain alcohol dehydrogenases, catalytic domain"/>
    <property type="match status" value="1"/>
</dbReference>
<organism evidence="1 2">
    <name type="scientific">Limosilactobacillus panis DSM 6035</name>
    <dbReference type="NCBI Taxonomy" id="1423782"/>
    <lineage>
        <taxon>Bacteria</taxon>
        <taxon>Bacillati</taxon>
        <taxon>Bacillota</taxon>
        <taxon>Bacilli</taxon>
        <taxon>Lactobacillales</taxon>
        <taxon>Lactobacillaceae</taxon>
        <taxon>Limosilactobacillus</taxon>
    </lineage>
</organism>
<gene>
    <name evidence="1" type="ORF">FD32_GL000352</name>
</gene>
<protein>
    <recommendedName>
        <fullName evidence="3">Alcohol dehydrogenase-like C-terminal domain-containing protein</fullName>
    </recommendedName>
</protein>
<comment type="caution">
    <text evidence="1">The sequence shown here is derived from an EMBL/GenBank/DDBJ whole genome shotgun (WGS) entry which is preliminary data.</text>
</comment>
<evidence type="ECO:0000313" key="1">
    <source>
        <dbReference type="EMBL" id="KRM26576.1"/>
    </source>
</evidence>
<dbReference type="Proteomes" id="UP000051412">
    <property type="component" value="Unassembled WGS sequence"/>
</dbReference>